<organism evidence="3">
    <name type="scientific">Leptocylindrus danicus</name>
    <dbReference type="NCBI Taxonomy" id="163516"/>
    <lineage>
        <taxon>Eukaryota</taxon>
        <taxon>Sar</taxon>
        <taxon>Stramenopiles</taxon>
        <taxon>Ochrophyta</taxon>
        <taxon>Bacillariophyta</taxon>
        <taxon>Coscinodiscophyceae</taxon>
        <taxon>Chaetocerotophycidae</taxon>
        <taxon>Leptocylindrales</taxon>
        <taxon>Leptocylindraceae</taxon>
        <taxon>Leptocylindrus</taxon>
    </lineage>
</organism>
<evidence type="ECO:0000259" key="2">
    <source>
        <dbReference type="PROSITE" id="PS50076"/>
    </source>
</evidence>
<dbReference type="PROSITE" id="PS50076">
    <property type="entry name" value="DNAJ_2"/>
    <property type="match status" value="1"/>
</dbReference>
<feature type="compositionally biased region" description="Basic residues" evidence="1">
    <location>
        <begin position="283"/>
        <end position="294"/>
    </location>
</feature>
<dbReference type="Pfam" id="PF00226">
    <property type="entry name" value="DnaJ"/>
    <property type="match status" value="1"/>
</dbReference>
<dbReference type="PANTHER" id="PTHR44144:SF1">
    <property type="entry name" value="DNAJ HOMOLOG SUBFAMILY C MEMBER 9"/>
    <property type="match status" value="1"/>
</dbReference>
<dbReference type="InterPro" id="IPR018253">
    <property type="entry name" value="DnaJ_domain_CS"/>
</dbReference>
<feature type="region of interest" description="Disordered" evidence="1">
    <location>
        <begin position="194"/>
        <end position="242"/>
    </location>
</feature>
<dbReference type="PROSITE" id="PS00636">
    <property type="entry name" value="DNAJ_1"/>
    <property type="match status" value="1"/>
</dbReference>
<dbReference type="InterPro" id="IPR001623">
    <property type="entry name" value="DnaJ_domain"/>
</dbReference>
<gene>
    <name evidence="3" type="ORF">LDAN0321_LOCUS20449</name>
</gene>
<protein>
    <recommendedName>
        <fullName evidence="2">J domain-containing protein</fullName>
    </recommendedName>
</protein>
<dbReference type="InterPro" id="IPR036869">
    <property type="entry name" value="J_dom_sf"/>
</dbReference>
<dbReference type="SMART" id="SM00271">
    <property type="entry name" value="DnaJ"/>
    <property type="match status" value="1"/>
</dbReference>
<evidence type="ECO:0000256" key="1">
    <source>
        <dbReference type="SAM" id="MobiDB-lite"/>
    </source>
</evidence>
<dbReference type="Pfam" id="PF23302">
    <property type="entry name" value="HTH_DNAJC9"/>
    <property type="match status" value="1"/>
</dbReference>
<dbReference type="InterPro" id="IPR056453">
    <property type="entry name" value="HTH_DNAJC9"/>
</dbReference>
<feature type="compositionally biased region" description="Basic and acidic residues" evidence="1">
    <location>
        <begin position="225"/>
        <end position="241"/>
    </location>
</feature>
<reference evidence="3" key="1">
    <citation type="submission" date="2021-01" db="EMBL/GenBank/DDBJ databases">
        <authorList>
            <person name="Corre E."/>
            <person name="Pelletier E."/>
            <person name="Niang G."/>
            <person name="Scheremetjew M."/>
            <person name="Finn R."/>
            <person name="Kale V."/>
            <person name="Holt S."/>
            <person name="Cochrane G."/>
            <person name="Meng A."/>
            <person name="Brown T."/>
            <person name="Cohen L."/>
        </authorList>
    </citation>
    <scope>NUCLEOTIDE SEQUENCE</scope>
    <source>
        <strain evidence="3">B650</strain>
    </source>
</reference>
<dbReference type="GO" id="GO:0005634">
    <property type="term" value="C:nucleus"/>
    <property type="evidence" value="ECO:0007669"/>
    <property type="project" value="TreeGrafter"/>
</dbReference>
<dbReference type="PRINTS" id="PR00625">
    <property type="entry name" value="JDOMAIN"/>
</dbReference>
<evidence type="ECO:0000313" key="3">
    <source>
        <dbReference type="EMBL" id="CAD9612479.1"/>
    </source>
</evidence>
<feature type="region of interest" description="Disordered" evidence="1">
    <location>
        <begin position="276"/>
        <end position="298"/>
    </location>
</feature>
<proteinExistence type="predicted"/>
<dbReference type="GO" id="GO:0005737">
    <property type="term" value="C:cytoplasm"/>
    <property type="evidence" value="ECO:0007669"/>
    <property type="project" value="TreeGrafter"/>
</dbReference>
<accession>A0A7S2LRN8</accession>
<dbReference type="EMBL" id="HBGY01032681">
    <property type="protein sequence ID" value="CAD9612479.1"/>
    <property type="molecule type" value="Transcribed_RNA"/>
</dbReference>
<name>A0A7S2LRN8_9STRA</name>
<feature type="domain" description="J" evidence="2">
    <location>
        <begin position="16"/>
        <end position="86"/>
    </location>
</feature>
<dbReference type="GO" id="GO:0031072">
    <property type="term" value="F:heat shock protein binding"/>
    <property type="evidence" value="ECO:0007669"/>
    <property type="project" value="TreeGrafter"/>
</dbReference>
<dbReference type="AlphaFoldDB" id="A0A7S2LRN8"/>
<sequence length="316" mass="36082">MASDLIAAAFGKDFNLYTTVLECGEGATASQLRKAYHKRALKFHPDKQSDCSPAELELATKRFQAVSAAYDILKDEEKRKVYDATGELDDDGMINEDSVQQWTEFFRAMFKKVSTRDIDEFGAKYKKSEEEAADVLKYYEICKGDLNKMLTCVMLSENEDVQRWMKDIIEPAILRGDVPRYDMLDRTLQSYGELMDTDDEDSSTNNCSDKKRSPRKRAGKGAKMSKKDKMDYRSAKKKKEEEEAADLFAKIRGQRSGAVAKHESAFDDMISALENKYADSGKKSRGKRGKGKKTTVHDDIPDDEFERIQARIWKKK</sequence>
<dbReference type="InterPro" id="IPR052594">
    <property type="entry name" value="J_domain-containing_protein"/>
</dbReference>
<feature type="compositionally biased region" description="Basic residues" evidence="1">
    <location>
        <begin position="212"/>
        <end position="224"/>
    </location>
</feature>
<dbReference type="SUPFAM" id="SSF46565">
    <property type="entry name" value="Chaperone J-domain"/>
    <property type="match status" value="1"/>
</dbReference>
<dbReference type="Gene3D" id="1.10.287.110">
    <property type="entry name" value="DnaJ domain"/>
    <property type="match status" value="1"/>
</dbReference>
<dbReference type="PANTHER" id="PTHR44144">
    <property type="entry name" value="DNAJ HOMOLOG SUBFAMILY C MEMBER 9"/>
    <property type="match status" value="1"/>
</dbReference>
<dbReference type="CDD" id="cd06257">
    <property type="entry name" value="DnaJ"/>
    <property type="match status" value="1"/>
</dbReference>